<protein>
    <submittedName>
        <fullName evidence="1">Uncharacterized protein</fullName>
    </submittedName>
</protein>
<dbReference type="AlphaFoldDB" id="A0A7M4E9M8"/>
<evidence type="ECO:0000313" key="1">
    <source>
        <dbReference type="Ensembl" id="ENSCPRP00005006037.1"/>
    </source>
</evidence>
<keyword evidence="2" id="KW-1185">Reference proteome</keyword>
<evidence type="ECO:0000313" key="2">
    <source>
        <dbReference type="Proteomes" id="UP000594220"/>
    </source>
</evidence>
<reference evidence="1" key="1">
    <citation type="submission" date="2025-08" db="UniProtKB">
        <authorList>
            <consortium name="Ensembl"/>
        </authorList>
    </citation>
    <scope>IDENTIFICATION</scope>
</reference>
<dbReference type="Ensembl" id="ENSCPRT00005007070.1">
    <property type="protein sequence ID" value="ENSCPRP00005006037.1"/>
    <property type="gene ID" value="ENSCPRG00005004318.1"/>
</dbReference>
<accession>A0A7M4E9M8</accession>
<name>A0A7M4E9M8_CROPO</name>
<dbReference type="Proteomes" id="UP000594220">
    <property type="component" value="Unplaced"/>
</dbReference>
<sequence>MRSAFLLDFQMTGRLLLRYPLRALGFSEWYTSNGFNLKSPAALPPSNKVSRSLDTLKPGIDFSSLKILFL</sequence>
<organism evidence="1 2">
    <name type="scientific">Crocodylus porosus</name>
    <name type="common">Saltwater crocodile</name>
    <name type="synonym">Estuarine crocodile</name>
    <dbReference type="NCBI Taxonomy" id="8502"/>
    <lineage>
        <taxon>Eukaryota</taxon>
        <taxon>Metazoa</taxon>
        <taxon>Chordata</taxon>
        <taxon>Craniata</taxon>
        <taxon>Vertebrata</taxon>
        <taxon>Euteleostomi</taxon>
        <taxon>Archelosauria</taxon>
        <taxon>Archosauria</taxon>
        <taxon>Crocodylia</taxon>
        <taxon>Longirostres</taxon>
        <taxon>Crocodylidae</taxon>
        <taxon>Crocodylus</taxon>
    </lineage>
</organism>
<reference evidence="1" key="2">
    <citation type="submission" date="2025-09" db="UniProtKB">
        <authorList>
            <consortium name="Ensembl"/>
        </authorList>
    </citation>
    <scope>IDENTIFICATION</scope>
</reference>
<proteinExistence type="predicted"/>